<dbReference type="RefSeq" id="WP_023432054.1">
    <property type="nucleotide sequence ID" value="NZ_AWXZ01000024.1"/>
</dbReference>
<accession>V4QZP8</accession>
<dbReference type="OrthoDB" id="1407586at2"/>
<comment type="caution">
    <text evidence="2">The sequence shown here is derived from an EMBL/GenBank/DDBJ whole genome shotgun (WGS) entry which is preliminary data.</text>
</comment>
<protein>
    <recommendedName>
        <fullName evidence="1">Amidohydrolase-related domain-containing protein</fullName>
    </recommendedName>
</protein>
<dbReference type="SUPFAM" id="SSF51556">
    <property type="entry name" value="Metallo-dependent hydrolases"/>
    <property type="match status" value="1"/>
</dbReference>
<dbReference type="InterPro" id="IPR006680">
    <property type="entry name" value="Amidohydro-rel"/>
</dbReference>
<sequence length="232" mass="26421">MPAETLPDFHDAHSHAVEHQRGGFLIALEGEPRLPYMLSNQQVLAQEDRSRLLFGVPYVSHRGSDRSFDYPVVKYHARREGYSPSWVSVDLERHPRRLALIDTLNAIDWAPESYLTLARDHPQTQFLFCHAGGYDILQFVKMARFMPNVWLDFSATQEIFGWVDRQSNLRAVTDAIDHALAEPRIARKLVFGTDNPGFRQAAAVREAARRLTAPHDYLVGNFERLVATVGLV</sequence>
<dbReference type="Pfam" id="PF04909">
    <property type="entry name" value="Amidohydro_2"/>
    <property type="match status" value="1"/>
</dbReference>
<dbReference type="AlphaFoldDB" id="V4QZP8"/>
<dbReference type="STRING" id="631454.N177_1914"/>
<evidence type="ECO:0000313" key="3">
    <source>
        <dbReference type="Proteomes" id="UP000017819"/>
    </source>
</evidence>
<dbReference type="EMBL" id="AWXZ01000024">
    <property type="protein sequence ID" value="ESR25242.1"/>
    <property type="molecule type" value="Genomic_DNA"/>
</dbReference>
<gene>
    <name evidence="2" type="ORF">N177_1914</name>
</gene>
<organism evidence="2 3">
    <name type="scientific">Lutibaculum baratangense AMV1</name>
    <dbReference type="NCBI Taxonomy" id="631454"/>
    <lineage>
        <taxon>Bacteria</taxon>
        <taxon>Pseudomonadati</taxon>
        <taxon>Pseudomonadota</taxon>
        <taxon>Alphaproteobacteria</taxon>
        <taxon>Hyphomicrobiales</taxon>
        <taxon>Tepidamorphaceae</taxon>
        <taxon>Lutibaculum</taxon>
    </lineage>
</organism>
<dbReference type="GO" id="GO:0016787">
    <property type="term" value="F:hydrolase activity"/>
    <property type="evidence" value="ECO:0007669"/>
    <property type="project" value="InterPro"/>
</dbReference>
<proteinExistence type="predicted"/>
<dbReference type="InterPro" id="IPR032466">
    <property type="entry name" value="Metal_Hydrolase"/>
</dbReference>
<evidence type="ECO:0000313" key="2">
    <source>
        <dbReference type="EMBL" id="ESR25242.1"/>
    </source>
</evidence>
<name>V4QZP8_9HYPH</name>
<keyword evidence="3" id="KW-1185">Reference proteome</keyword>
<dbReference type="Proteomes" id="UP000017819">
    <property type="component" value="Unassembled WGS sequence"/>
</dbReference>
<reference evidence="2 3" key="1">
    <citation type="journal article" date="2014" name="Genome Announc.">
        <title>Draft Genome Sequence of Lutibaculum baratangense Strain AMV1T, Isolated from a Mud Volcano in Andamans, India.</title>
        <authorList>
            <person name="Singh A."/>
            <person name="Sreenivas A."/>
            <person name="Sathyanarayana Reddy G."/>
            <person name="Pinnaka A.K."/>
            <person name="Shivaji S."/>
        </authorList>
    </citation>
    <scope>NUCLEOTIDE SEQUENCE [LARGE SCALE GENOMIC DNA]</scope>
    <source>
        <strain evidence="2 3">AMV1</strain>
    </source>
</reference>
<dbReference type="Gene3D" id="3.20.20.140">
    <property type="entry name" value="Metal-dependent hydrolases"/>
    <property type="match status" value="1"/>
</dbReference>
<evidence type="ECO:0000259" key="1">
    <source>
        <dbReference type="Pfam" id="PF04909"/>
    </source>
</evidence>
<feature type="domain" description="Amidohydrolase-related" evidence="1">
    <location>
        <begin position="111"/>
        <end position="208"/>
    </location>
</feature>